<accession>A0A1H0VPG6</accession>
<dbReference type="PANTHER" id="PTHR38033">
    <property type="entry name" value="MEMBRANE PROTEIN-RELATED"/>
    <property type="match status" value="1"/>
</dbReference>
<evidence type="ECO:0000256" key="1">
    <source>
        <dbReference type="SAM" id="Phobius"/>
    </source>
</evidence>
<keyword evidence="1" id="KW-1133">Transmembrane helix</keyword>
<dbReference type="AlphaFoldDB" id="A0A1H0VPG6"/>
<dbReference type="InterPro" id="IPR038522">
    <property type="entry name" value="T4/T6SS_DotU_sf"/>
</dbReference>
<gene>
    <name evidence="3" type="ORF">SAMN05216213_1066</name>
</gene>
<evidence type="ECO:0000313" key="3">
    <source>
        <dbReference type="EMBL" id="SDP80263.1"/>
    </source>
</evidence>
<feature type="domain" description="Type IV / VI secretion system DotU" evidence="2">
    <location>
        <begin position="73"/>
        <end position="228"/>
    </location>
</feature>
<dbReference type="RefSeq" id="WP_167358711.1">
    <property type="nucleotide sequence ID" value="NZ_FNJJ01000006.1"/>
</dbReference>
<keyword evidence="1" id="KW-0472">Membrane</keyword>
<evidence type="ECO:0000313" key="4">
    <source>
        <dbReference type="Proteomes" id="UP000199460"/>
    </source>
</evidence>
<protein>
    <submittedName>
        <fullName evidence="3">Type VI secretion system protein ImpK</fullName>
    </submittedName>
</protein>
<dbReference type="PANTHER" id="PTHR38033:SF1">
    <property type="entry name" value="DOTU FAMILY TYPE IV_VI SECRETION SYSTEM PROTEIN"/>
    <property type="match status" value="1"/>
</dbReference>
<dbReference type="NCBIfam" id="TIGR03349">
    <property type="entry name" value="IV_VI_DotU"/>
    <property type="match status" value="1"/>
</dbReference>
<dbReference type="Gene3D" id="1.25.40.590">
    <property type="entry name" value="Type IV / VI secretion system, DotU"/>
    <property type="match status" value="1"/>
</dbReference>
<dbReference type="GeneID" id="300931752"/>
<dbReference type="Proteomes" id="UP000199460">
    <property type="component" value="Unassembled WGS sequence"/>
</dbReference>
<keyword evidence="4" id="KW-1185">Reference proteome</keyword>
<feature type="transmembrane region" description="Helical" evidence="1">
    <location>
        <begin position="213"/>
        <end position="232"/>
    </location>
</feature>
<dbReference type="InterPro" id="IPR017732">
    <property type="entry name" value="T4/T6SS_DotU"/>
</dbReference>
<dbReference type="Pfam" id="PF09850">
    <property type="entry name" value="DotU"/>
    <property type="match status" value="1"/>
</dbReference>
<name>A0A1H0VPG6_9GAMM</name>
<evidence type="ECO:0000259" key="2">
    <source>
        <dbReference type="Pfam" id="PF09850"/>
    </source>
</evidence>
<sequence>MSERSVSLYPPEFGEAPLSQAFREAWIEWRDAWDGMAGLNNPGNEQIERMAEVTTLVVRRLWRSAFVRVGASSSSQVKAMVYAFVALVDERLLFDDWPGRTAWQPRPLETRLYGSRNAGERLPRAIHKLLKERDPASRDLANVYLQCLILGFYGGLRSDRGRALHARWRHALFTFAWRREPALNGVMSSLSRPSRAAPLRLPMRRVLPDGMRLGLAICGLLVVLSVIGHWMWSDIQSELTSLQHLITLDDGGSPAE</sequence>
<keyword evidence="1" id="KW-0812">Transmembrane</keyword>
<reference evidence="4" key="1">
    <citation type="submission" date="2016-10" db="EMBL/GenBank/DDBJ databases">
        <authorList>
            <person name="Varghese N."/>
            <person name="Submissions S."/>
        </authorList>
    </citation>
    <scope>NUCLEOTIDE SEQUENCE [LARGE SCALE GENOMIC DNA]</scope>
    <source>
        <strain evidence="4">JCM 18416</strain>
    </source>
</reference>
<proteinExistence type="predicted"/>
<organism evidence="3 4">
    <name type="scientific">Ectopseudomonas guguanensis</name>
    <dbReference type="NCBI Taxonomy" id="1198456"/>
    <lineage>
        <taxon>Bacteria</taxon>
        <taxon>Pseudomonadati</taxon>
        <taxon>Pseudomonadota</taxon>
        <taxon>Gammaproteobacteria</taxon>
        <taxon>Pseudomonadales</taxon>
        <taxon>Pseudomonadaceae</taxon>
        <taxon>Ectopseudomonas</taxon>
    </lineage>
</organism>
<dbReference type="EMBL" id="FNJJ01000006">
    <property type="protein sequence ID" value="SDP80263.1"/>
    <property type="molecule type" value="Genomic_DNA"/>
</dbReference>